<evidence type="ECO:0000256" key="1">
    <source>
        <dbReference type="SAM" id="Coils"/>
    </source>
</evidence>
<proteinExistence type="predicted"/>
<reference evidence="2 3" key="1">
    <citation type="submission" date="2015-04" db="EMBL/GenBank/DDBJ databases">
        <title>Complete Genome Sequence of Kosmotoga pacifica SLHLJ1.</title>
        <authorList>
            <person name="Jiang L.J."/>
            <person name="Shao Z.Z."/>
            <person name="Jebbar M."/>
        </authorList>
    </citation>
    <scope>NUCLEOTIDE SEQUENCE [LARGE SCALE GENOMIC DNA]</scope>
    <source>
        <strain evidence="2 3">SLHLJ1</strain>
    </source>
</reference>
<dbReference type="KEGG" id="kpf:IX53_07255"/>
<dbReference type="PATRIC" id="fig|1330330.3.peg.1467"/>
<sequence length="111" mass="12822">MKKIDRRLLPCVEIEGTVVCSCCSKVYEVERKQKLNSIVITVCPHCGHENISVITNSINYIEEVTEKLKKLQEELKGLRESLEIEYQEKGCIDDYPESYCERNNTAKPKLL</sequence>
<protein>
    <submittedName>
        <fullName evidence="2">Uncharacterized protein</fullName>
    </submittedName>
</protein>
<dbReference type="EMBL" id="CP011232">
    <property type="protein sequence ID" value="AKI97645.1"/>
    <property type="molecule type" value="Genomic_DNA"/>
</dbReference>
<evidence type="ECO:0000313" key="3">
    <source>
        <dbReference type="Proteomes" id="UP000035159"/>
    </source>
</evidence>
<name>A0A0G2Z7R9_9BACT</name>
<dbReference type="OrthoDB" id="37752at2"/>
<accession>A0A0G2Z7R9</accession>
<gene>
    <name evidence="2" type="ORF">IX53_07255</name>
</gene>
<dbReference type="RefSeq" id="WP_047754780.1">
    <property type="nucleotide sequence ID" value="NZ_CAJUHA010000017.1"/>
</dbReference>
<organism evidence="2 3">
    <name type="scientific">Kosmotoga pacifica</name>
    <dbReference type="NCBI Taxonomy" id="1330330"/>
    <lineage>
        <taxon>Bacteria</taxon>
        <taxon>Thermotogati</taxon>
        <taxon>Thermotogota</taxon>
        <taxon>Thermotogae</taxon>
        <taxon>Kosmotogales</taxon>
        <taxon>Kosmotogaceae</taxon>
        <taxon>Kosmotoga</taxon>
    </lineage>
</organism>
<keyword evidence="3" id="KW-1185">Reference proteome</keyword>
<feature type="coiled-coil region" evidence="1">
    <location>
        <begin position="54"/>
        <end position="88"/>
    </location>
</feature>
<dbReference type="Proteomes" id="UP000035159">
    <property type="component" value="Chromosome"/>
</dbReference>
<keyword evidence="1" id="KW-0175">Coiled coil</keyword>
<dbReference type="AlphaFoldDB" id="A0A0G2Z7R9"/>
<evidence type="ECO:0000313" key="2">
    <source>
        <dbReference type="EMBL" id="AKI97645.1"/>
    </source>
</evidence>
<dbReference type="STRING" id="1330330.IX53_07255"/>